<dbReference type="PANTHER" id="PTHR43351">
    <property type="entry name" value="L(+)-TARTRATE DEHYDRATASE SUBUNIT BETA"/>
    <property type="match status" value="1"/>
</dbReference>
<dbReference type="NCBIfam" id="TIGR00723">
    <property type="entry name" value="ttdB_fumA_fumB"/>
    <property type="match status" value="1"/>
</dbReference>
<dbReference type="RefSeq" id="WP_188603278.1">
    <property type="nucleotide sequence ID" value="NZ_AP026830.1"/>
</dbReference>
<dbReference type="InterPro" id="IPR004647">
    <property type="entry name" value="Fe-S_hydro-lyase_TtdB-typ_cat"/>
</dbReference>
<reference evidence="5" key="2">
    <citation type="submission" date="2020-09" db="EMBL/GenBank/DDBJ databases">
        <authorList>
            <person name="Sun Q."/>
            <person name="Ohkuma M."/>
        </authorList>
    </citation>
    <scope>NUCLEOTIDE SEQUENCE</scope>
    <source>
        <strain evidence="5">JCM 11219</strain>
    </source>
</reference>
<evidence type="ECO:0000313" key="6">
    <source>
        <dbReference type="Proteomes" id="UP000657075"/>
    </source>
</evidence>
<evidence type="ECO:0000256" key="1">
    <source>
        <dbReference type="ARBA" id="ARBA00008876"/>
    </source>
</evidence>
<dbReference type="GO" id="GO:0016836">
    <property type="term" value="F:hydro-lyase activity"/>
    <property type="evidence" value="ECO:0007669"/>
    <property type="project" value="InterPro"/>
</dbReference>
<comment type="similarity">
    <text evidence="1">Belongs to the class-I fumarase family.</text>
</comment>
<reference evidence="4" key="4">
    <citation type="journal article" date="2023" name="Microbiol. Resour. Announc.">
        <title>Complete Genome Sequence of Vulcanisaeta souniana Strain IC-059, a Hyperthermophilic Archaeon Isolated from Hot Spring Water in Japan.</title>
        <authorList>
            <person name="Kato S."/>
            <person name="Itoh T."/>
            <person name="Wu L."/>
            <person name="Ma J."/>
            <person name="Ohkuma M."/>
        </authorList>
    </citation>
    <scope>NUCLEOTIDE SEQUENCE</scope>
    <source>
        <strain evidence="4">JCM 11219</strain>
    </source>
</reference>
<name>A0A830EJQ9_9CREN</name>
<dbReference type="Pfam" id="PF05683">
    <property type="entry name" value="Fumerase_C"/>
    <property type="match status" value="1"/>
</dbReference>
<dbReference type="PANTHER" id="PTHR43351:SF2">
    <property type="entry name" value="L(+)-TARTRATE DEHYDRATASE SUBUNIT BETA-RELATED"/>
    <property type="match status" value="1"/>
</dbReference>
<reference evidence="7" key="3">
    <citation type="submission" date="2022-09" db="EMBL/GenBank/DDBJ databases">
        <title>Complete genome sequence of Vulcanisaeta souniana.</title>
        <authorList>
            <person name="Kato S."/>
            <person name="Itoh T."/>
            <person name="Ohkuma M."/>
        </authorList>
    </citation>
    <scope>NUCLEOTIDE SEQUENCE [LARGE SCALE GENOMIC DNA]</scope>
    <source>
        <strain evidence="7">JCM 11219</strain>
    </source>
</reference>
<protein>
    <submittedName>
        <fullName evidence="5">Fumarate hydratase</fullName>
    </submittedName>
</protein>
<dbReference type="AlphaFoldDB" id="A0A830EJQ9"/>
<evidence type="ECO:0000313" key="7">
    <source>
        <dbReference type="Proteomes" id="UP001060771"/>
    </source>
</evidence>
<feature type="domain" description="Fe-S hydro-lyase tartrate dehydratase beta-type catalytic" evidence="3">
    <location>
        <begin position="6"/>
        <end position="180"/>
    </location>
</feature>
<dbReference type="EMBL" id="BMNM01000005">
    <property type="protein sequence ID" value="GGI78218.1"/>
    <property type="molecule type" value="Genomic_DNA"/>
</dbReference>
<dbReference type="Proteomes" id="UP001060771">
    <property type="component" value="Chromosome"/>
</dbReference>
<evidence type="ECO:0000259" key="3">
    <source>
        <dbReference type="Pfam" id="PF05683"/>
    </source>
</evidence>
<dbReference type="EMBL" id="AP026830">
    <property type="protein sequence ID" value="BDR93175.1"/>
    <property type="molecule type" value="Genomic_DNA"/>
</dbReference>
<evidence type="ECO:0000313" key="5">
    <source>
        <dbReference type="EMBL" id="GGI78218.1"/>
    </source>
</evidence>
<dbReference type="Proteomes" id="UP000657075">
    <property type="component" value="Unassembled WGS sequence"/>
</dbReference>
<gene>
    <name evidence="5" type="ORF">GCM10007112_13770</name>
    <name evidence="4" type="ORF">Vsou_22680</name>
</gene>
<dbReference type="GeneID" id="76207808"/>
<keyword evidence="7" id="KW-1185">Reference proteome</keyword>
<proteinExistence type="inferred from homology"/>
<keyword evidence="2" id="KW-0456">Lyase</keyword>
<dbReference type="SUPFAM" id="SSF117457">
    <property type="entry name" value="FumA C-terminal domain-like"/>
    <property type="match status" value="1"/>
</dbReference>
<dbReference type="OrthoDB" id="34134at2157"/>
<evidence type="ECO:0000313" key="4">
    <source>
        <dbReference type="EMBL" id="BDR93175.1"/>
    </source>
</evidence>
<evidence type="ECO:0000256" key="2">
    <source>
        <dbReference type="ARBA" id="ARBA00023239"/>
    </source>
</evidence>
<accession>A0A830EJQ9</accession>
<dbReference type="Gene3D" id="3.20.130.10">
    <property type="entry name" value="Fe-S hydro-lyase, tartrate dehydratase beta-type, catalytic domain"/>
    <property type="match status" value="1"/>
</dbReference>
<organism evidence="5 6">
    <name type="scientific">Vulcanisaeta souniana JCM 11219</name>
    <dbReference type="NCBI Taxonomy" id="1293586"/>
    <lineage>
        <taxon>Archaea</taxon>
        <taxon>Thermoproteota</taxon>
        <taxon>Thermoprotei</taxon>
        <taxon>Thermoproteales</taxon>
        <taxon>Thermoproteaceae</taxon>
        <taxon>Vulcanisaeta</taxon>
    </lineage>
</organism>
<reference evidence="5" key="1">
    <citation type="journal article" date="2014" name="Int. J. Syst. Evol. Microbiol.">
        <title>Complete genome sequence of Corynebacterium casei LMG S-19264T (=DSM 44701T), isolated from a smear-ripened cheese.</title>
        <authorList>
            <consortium name="US DOE Joint Genome Institute (JGI-PGF)"/>
            <person name="Walter F."/>
            <person name="Albersmeier A."/>
            <person name="Kalinowski J."/>
            <person name="Ruckert C."/>
        </authorList>
    </citation>
    <scope>NUCLEOTIDE SEQUENCE</scope>
    <source>
        <strain evidence="5">JCM 11219</strain>
    </source>
</reference>
<dbReference type="InterPro" id="IPR036660">
    <property type="entry name" value="Fe-S_hydroAse_TtdB_cat_sf"/>
</dbReference>
<sequence length="207" mass="22445">MGTYHLKTPISDDDIIKLRVGDTIYVSGVLVSARDAAHVRMIELLHKGEKLPVDLSGGVIYHAGPVALKQGDTWRIVSMGPTTSARMDDFEPEVIEKAGVKLVIGKGGMGSKTTEAMKKYKAAYAIFTGGAGVLAAQAIKRVIGVNWLDLGIAEAMWVLEVENFGPLTVIIDSYGNNYYEGLRKSVREKVPDLSKEVTNVIKSVIKI</sequence>